<evidence type="ECO:0000256" key="4">
    <source>
        <dbReference type="ARBA" id="ARBA00023163"/>
    </source>
</evidence>
<dbReference type="GO" id="GO:0003700">
    <property type="term" value="F:DNA-binding transcription factor activity"/>
    <property type="evidence" value="ECO:0007669"/>
    <property type="project" value="TreeGrafter"/>
</dbReference>
<dbReference type="SMART" id="SM00354">
    <property type="entry name" value="HTH_LACI"/>
    <property type="match status" value="1"/>
</dbReference>
<dbReference type="SUPFAM" id="SSF53822">
    <property type="entry name" value="Periplasmic binding protein-like I"/>
    <property type="match status" value="1"/>
</dbReference>
<evidence type="ECO:0000313" key="8">
    <source>
        <dbReference type="Proteomes" id="UP000077098"/>
    </source>
</evidence>
<feature type="region of interest" description="Disordered" evidence="5">
    <location>
        <begin position="335"/>
        <end position="356"/>
    </location>
</feature>
<keyword evidence="4" id="KW-0804">Transcription</keyword>
<dbReference type="CDD" id="cd01392">
    <property type="entry name" value="HTH_LacI"/>
    <property type="match status" value="1"/>
</dbReference>
<dbReference type="Pfam" id="PF13377">
    <property type="entry name" value="Peripla_BP_3"/>
    <property type="match status" value="1"/>
</dbReference>
<dbReference type="Gene3D" id="3.40.50.2300">
    <property type="match status" value="2"/>
</dbReference>
<feature type="compositionally biased region" description="Polar residues" evidence="5">
    <location>
        <begin position="342"/>
        <end position="356"/>
    </location>
</feature>
<dbReference type="SUPFAM" id="SSF47413">
    <property type="entry name" value="lambda repressor-like DNA-binding domains"/>
    <property type="match status" value="1"/>
</dbReference>
<reference evidence="7 8" key="1">
    <citation type="submission" date="2016-05" db="EMBL/GenBank/DDBJ databases">
        <authorList>
            <person name="Lavstsen T."/>
            <person name="Jespersen J.S."/>
        </authorList>
    </citation>
    <scope>NUCLEOTIDE SEQUENCE [LARGE SCALE GENOMIC DNA]</scope>
    <source>
        <strain evidence="7 8">KCJ1736</strain>
    </source>
</reference>
<name>A0A176XII2_AGRTU</name>
<dbReference type="PROSITE" id="PS50932">
    <property type="entry name" value="HTH_LACI_2"/>
    <property type="match status" value="1"/>
</dbReference>
<evidence type="ECO:0000256" key="1">
    <source>
        <dbReference type="ARBA" id="ARBA00022491"/>
    </source>
</evidence>
<dbReference type="EMBL" id="LXPS01000001">
    <property type="protein sequence ID" value="OAE49789.1"/>
    <property type="molecule type" value="Genomic_DNA"/>
</dbReference>
<keyword evidence="1" id="KW-0678">Repressor</keyword>
<evidence type="ECO:0000256" key="3">
    <source>
        <dbReference type="ARBA" id="ARBA00023125"/>
    </source>
</evidence>
<evidence type="ECO:0000313" key="7">
    <source>
        <dbReference type="EMBL" id="OAE49789.1"/>
    </source>
</evidence>
<dbReference type="PANTHER" id="PTHR30146">
    <property type="entry name" value="LACI-RELATED TRANSCRIPTIONAL REPRESSOR"/>
    <property type="match status" value="1"/>
</dbReference>
<proteinExistence type="predicted"/>
<dbReference type="RefSeq" id="WP_063947025.1">
    <property type="nucleotide sequence ID" value="NZ_JBJDNA010000002.1"/>
</dbReference>
<dbReference type="Pfam" id="PF00356">
    <property type="entry name" value="LacI"/>
    <property type="match status" value="1"/>
</dbReference>
<dbReference type="InterPro" id="IPR000843">
    <property type="entry name" value="HTH_LacI"/>
</dbReference>
<dbReference type="Proteomes" id="UP000077098">
    <property type="component" value="Unassembled WGS sequence"/>
</dbReference>
<evidence type="ECO:0000259" key="6">
    <source>
        <dbReference type="PROSITE" id="PS50932"/>
    </source>
</evidence>
<comment type="caution">
    <text evidence="7">The sequence shown here is derived from an EMBL/GenBank/DDBJ whole genome shotgun (WGS) entry which is preliminary data.</text>
</comment>
<sequence length="356" mass="38091">MSSHRRLTQNDIAKLAGVSQATVSLVLNGAPAAVARIPDETRERVQAVIRQTGYVADPIARRMAKGLNRILGVFTYEPAFPSAQADFFTPFLLGIEEEAQQQAYDLLLLTSAGVGDNRKIFSEGNRLRIADGCLVLGREFDRKELARLVSEDYPFVAIGRREDAGGPVPYVGGDYAAGTRQLVEDAIALGHTRLAYIGPHGPAESIADRWQGFSAALADAATVALHIKAVNRPAEKILDAIIESGATVAFFIELADAVRVEALARARGLVVPDAFSMIVLGSHIRAARSPVRFTSYEIPREEMGRQATAMLVNRIETGSAGGQILLKCEPVKGETLGPAPTGSANKSSVNKTDVTS</sequence>
<dbReference type="InterPro" id="IPR046335">
    <property type="entry name" value="LacI/GalR-like_sensor"/>
</dbReference>
<protein>
    <submittedName>
        <fullName evidence="7">LacI family transcriptional regulator</fullName>
    </submittedName>
</protein>
<evidence type="ECO:0000256" key="5">
    <source>
        <dbReference type="SAM" id="MobiDB-lite"/>
    </source>
</evidence>
<keyword evidence="3" id="KW-0238">DNA-binding</keyword>
<dbReference type="Gene3D" id="1.10.260.40">
    <property type="entry name" value="lambda repressor-like DNA-binding domains"/>
    <property type="match status" value="1"/>
</dbReference>
<organism evidence="7 8">
    <name type="scientific">Agrobacterium tumefaciens</name>
    <dbReference type="NCBI Taxonomy" id="358"/>
    <lineage>
        <taxon>Bacteria</taxon>
        <taxon>Pseudomonadati</taxon>
        <taxon>Pseudomonadota</taxon>
        <taxon>Alphaproteobacteria</taxon>
        <taxon>Hyphomicrobiales</taxon>
        <taxon>Rhizobiaceae</taxon>
        <taxon>Rhizobium/Agrobacterium group</taxon>
        <taxon>Agrobacterium</taxon>
        <taxon>Agrobacterium tumefaciens complex</taxon>
    </lineage>
</organism>
<keyword evidence="2" id="KW-0805">Transcription regulation</keyword>
<dbReference type="InterPro" id="IPR010982">
    <property type="entry name" value="Lambda_DNA-bd_dom_sf"/>
</dbReference>
<dbReference type="AlphaFoldDB" id="A0A176XII2"/>
<dbReference type="InterPro" id="IPR028082">
    <property type="entry name" value="Peripla_BP_I"/>
</dbReference>
<accession>A0A176XII2</accession>
<dbReference type="CDD" id="cd06267">
    <property type="entry name" value="PBP1_LacI_sugar_binding-like"/>
    <property type="match status" value="1"/>
</dbReference>
<gene>
    <name evidence="7" type="ORF">A7J57_16615</name>
</gene>
<dbReference type="PANTHER" id="PTHR30146:SF148">
    <property type="entry name" value="HTH-TYPE TRANSCRIPTIONAL REPRESSOR PURR-RELATED"/>
    <property type="match status" value="1"/>
</dbReference>
<evidence type="ECO:0000256" key="2">
    <source>
        <dbReference type="ARBA" id="ARBA00023015"/>
    </source>
</evidence>
<feature type="domain" description="HTH lacI-type" evidence="6">
    <location>
        <begin position="7"/>
        <end position="65"/>
    </location>
</feature>
<dbReference type="GO" id="GO:0000976">
    <property type="term" value="F:transcription cis-regulatory region binding"/>
    <property type="evidence" value="ECO:0007669"/>
    <property type="project" value="TreeGrafter"/>
</dbReference>